<dbReference type="AlphaFoldDB" id="A0A4Q2DA38"/>
<sequence>MAKKTAFTPKAPVEKLPLAIRKDLRDNYDSKKEEYETQISELLGTKFTINISPQELWAYVDGFISGLKNFLENYEDEGKTYFNKVVTQSELTVTVNPLGDDAPTISADIKDGVFRILFKHDKLGYNQSWLDKNYFVKAVDAVTEETFSLKAKSSIEKEWEENVDDLKKEIGEVLNLSDVILDPNFEEVYAALKAAKKDDDDWQSSFGAAILGYFKDGLLYQLKYAGFKEDDMLQEGLAEAVPSKTIKFRIVKALKSGYRNEAQIEEGVLYLQVKPETWYSNVSDMGDNVMKLL</sequence>
<keyword evidence="3" id="KW-1185">Reference proteome</keyword>
<evidence type="ECO:0000313" key="2">
    <source>
        <dbReference type="EMBL" id="RXW15526.1"/>
    </source>
</evidence>
<organism evidence="2 3">
    <name type="scientific">Candolleomyces aberdarensis</name>
    <dbReference type="NCBI Taxonomy" id="2316362"/>
    <lineage>
        <taxon>Eukaryota</taxon>
        <taxon>Fungi</taxon>
        <taxon>Dikarya</taxon>
        <taxon>Basidiomycota</taxon>
        <taxon>Agaricomycotina</taxon>
        <taxon>Agaricomycetes</taxon>
        <taxon>Agaricomycetidae</taxon>
        <taxon>Agaricales</taxon>
        <taxon>Agaricineae</taxon>
        <taxon>Psathyrellaceae</taxon>
        <taxon>Candolleomyces</taxon>
    </lineage>
</organism>
<reference evidence="2 3" key="1">
    <citation type="submission" date="2019-01" db="EMBL/GenBank/DDBJ databases">
        <title>Draft genome sequence of Psathyrella aberdarensis IHI B618.</title>
        <authorList>
            <person name="Buettner E."/>
            <person name="Kellner H."/>
        </authorList>
    </citation>
    <scope>NUCLEOTIDE SEQUENCE [LARGE SCALE GENOMIC DNA]</scope>
    <source>
        <strain evidence="2 3">IHI B618</strain>
    </source>
</reference>
<dbReference type="Proteomes" id="UP000290288">
    <property type="component" value="Unassembled WGS sequence"/>
</dbReference>
<proteinExistence type="predicted"/>
<comment type="caution">
    <text evidence="2">The sequence shown here is derived from an EMBL/GenBank/DDBJ whole genome shotgun (WGS) entry which is preliminary data.</text>
</comment>
<gene>
    <name evidence="2" type="ORF">EST38_g10329</name>
</gene>
<protein>
    <submittedName>
        <fullName evidence="2">Uncharacterized protein</fullName>
    </submittedName>
</protein>
<accession>A0A4Q2DA38</accession>
<keyword evidence="1" id="KW-0175">Coiled coil</keyword>
<evidence type="ECO:0000256" key="1">
    <source>
        <dbReference type="SAM" id="Coils"/>
    </source>
</evidence>
<name>A0A4Q2DA38_9AGAR</name>
<feature type="coiled-coil region" evidence="1">
    <location>
        <begin position="149"/>
        <end position="176"/>
    </location>
</feature>
<dbReference type="EMBL" id="SDEE01000542">
    <property type="protein sequence ID" value="RXW15526.1"/>
    <property type="molecule type" value="Genomic_DNA"/>
</dbReference>
<evidence type="ECO:0000313" key="3">
    <source>
        <dbReference type="Proteomes" id="UP000290288"/>
    </source>
</evidence>
<dbReference type="OrthoDB" id="2364174at2759"/>